<evidence type="ECO:0000313" key="2">
    <source>
        <dbReference type="EMBL" id="ROQ03084.1"/>
    </source>
</evidence>
<dbReference type="EMBL" id="RJKX01000007">
    <property type="protein sequence ID" value="ROQ03084.1"/>
    <property type="molecule type" value="Genomic_DNA"/>
</dbReference>
<dbReference type="Pfam" id="PF16156">
    <property type="entry name" value="DUF4864"/>
    <property type="match status" value="1"/>
</dbReference>
<accession>A0A3N1M673</accession>
<dbReference type="RefSeq" id="WP_123687760.1">
    <property type="nucleotide sequence ID" value="NZ_AP019700.1"/>
</dbReference>
<sequence>MTRWIAGLLLLLMASLPVAAADDADRAGIERVIRDQMAAFRADDAAAAFAHAAPTIQAMFGTPETFLAMVRRGYAPVYRPRAVEFRELAETDGALVQRVVLVGPDGVPEVALYVMERQPDGTWRIAGCFLAKSDERMT</sequence>
<feature type="signal peptide" evidence="1">
    <location>
        <begin position="1"/>
        <end position="20"/>
    </location>
</feature>
<gene>
    <name evidence="2" type="ORF">EDC65_0121</name>
</gene>
<reference evidence="2 3" key="1">
    <citation type="submission" date="2018-11" db="EMBL/GenBank/DDBJ databases">
        <title>Genomic Encyclopedia of Type Strains, Phase IV (KMG-IV): sequencing the most valuable type-strain genomes for metagenomic binning, comparative biology and taxonomic classification.</title>
        <authorList>
            <person name="Goeker M."/>
        </authorList>
    </citation>
    <scope>NUCLEOTIDE SEQUENCE [LARGE SCALE GENOMIC DNA]</scope>
    <source>
        <strain evidence="2 3">DSM 5900</strain>
    </source>
</reference>
<organism evidence="2 3">
    <name type="scientific">Stella humosa</name>
    <dbReference type="NCBI Taxonomy" id="94"/>
    <lineage>
        <taxon>Bacteria</taxon>
        <taxon>Pseudomonadati</taxon>
        <taxon>Pseudomonadota</taxon>
        <taxon>Alphaproteobacteria</taxon>
        <taxon>Rhodospirillales</taxon>
        <taxon>Stellaceae</taxon>
        <taxon>Stella</taxon>
    </lineage>
</organism>
<name>A0A3N1M673_9PROT</name>
<protein>
    <submittedName>
        <fullName evidence="2">Uncharacterized protein DUF4864</fullName>
    </submittedName>
</protein>
<evidence type="ECO:0000313" key="3">
    <source>
        <dbReference type="Proteomes" id="UP000278222"/>
    </source>
</evidence>
<keyword evidence="1" id="KW-0732">Signal</keyword>
<dbReference type="Proteomes" id="UP000278222">
    <property type="component" value="Unassembled WGS sequence"/>
</dbReference>
<feature type="chain" id="PRO_5018023802" evidence="1">
    <location>
        <begin position="21"/>
        <end position="138"/>
    </location>
</feature>
<dbReference type="InterPro" id="IPR032710">
    <property type="entry name" value="NTF2-like_dom_sf"/>
</dbReference>
<proteinExistence type="predicted"/>
<dbReference type="Gene3D" id="3.10.450.50">
    <property type="match status" value="1"/>
</dbReference>
<dbReference type="InterPro" id="IPR032347">
    <property type="entry name" value="DUF4864"/>
</dbReference>
<dbReference type="OrthoDB" id="9130422at2"/>
<keyword evidence="3" id="KW-1185">Reference proteome</keyword>
<dbReference type="AlphaFoldDB" id="A0A3N1M673"/>
<comment type="caution">
    <text evidence="2">The sequence shown here is derived from an EMBL/GenBank/DDBJ whole genome shotgun (WGS) entry which is preliminary data.</text>
</comment>
<dbReference type="SUPFAM" id="SSF54427">
    <property type="entry name" value="NTF2-like"/>
    <property type="match status" value="1"/>
</dbReference>
<evidence type="ECO:0000256" key="1">
    <source>
        <dbReference type="SAM" id="SignalP"/>
    </source>
</evidence>